<keyword evidence="1" id="KW-0732">Signal</keyword>
<feature type="signal peptide" evidence="1">
    <location>
        <begin position="1"/>
        <end position="34"/>
    </location>
</feature>
<accession>A0A699XTA4</accession>
<protein>
    <submittedName>
        <fullName evidence="2">Uncharacterized protein</fullName>
    </submittedName>
</protein>
<sequence length="58" mass="6270">AHDLNNLLHLIALEWHSLLVVHLGLFALEDGSQGQQFGKDAAHCPKVDGWGVVATAKQ</sequence>
<organism evidence="2">
    <name type="scientific">Tanacetum cinerariifolium</name>
    <name type="common">Dalmatian daisy</name>
    <name type="synonym">Chrysanthemum cinerariifolium</name>
    <dbReference type="NCBI Taxonomy" id="118510"/>
    <lineage>
        <taxon>Eukaryota</taxon>
        <taxon>Viridiplantae</taxon>
        <taxon>Streptophyta</taxon>
        <taxon>Embryophyta</taxon>
        <taxon>Tracheophyta</taxon>
        <taxon>Spermatophyta</taxon>
        <taxon>Magnoliopsida</taxon>
        <taxon>eudicotyledons</taxon>
        <taxon>Gunneridae</taxon>
        <taxon>Pentapetalae</taxon>
        <taxon>asterids</taxon>
        <taxon>campanulids</taxon>
        <taxon>Asterales</taxon>
        <taxon>Asteraceae</taxon>
        <taxon>Asteroideae</taxon>
        <taxon>Anthemideae</taxon>
        <taxon>Anthemidinae</taxon>
        <taxon>Tanacetum</taxon>
    </lineage>
</organism>
<name>A0A699XTA4_TANCI</name>
<dbReference type="AlphaFoldDB" id="A0A699XTA4"/>
<evidence type="ECO:0000313" key="2">
    <source>
        <dbReference type="EMBL" id="GFD59224.1"/>
    </source>
</evidence>
<dbReference type="EMBL" id="BKCJ011862383">
    <property type="protein sequence ID" value="GFD59224.1"/>
    <property type="molecule type" value="Genomic_DNA"/>
</dbReference>
<reference evidence="2" key="1">
    <citation type="journal article" date="2019" name="Sci. Rep.">
        <title>Draft genome of Tanacetum cinerariifolium, the natural source of mosquito coil.</title>
        <authorList>
            <person name="Yamashiro T."/>
            <person name="Shiraishi A."/>
            <person name="Satake H."/>
            <person name="Nakayama K."/>
        </authorList>
    </citation>
    <scope>NUCLEOTIDE SEQUENCE</scope>
</reference>
<feature type="chain" id="PRO_5025694960" evidence="1">
    <location>
        <begin position="35"/>
        <end position="58"/>
    </location>
</feature>
<comment type="caution">
    <text evidence="2">The sequence shown here is derived from an EMBL/GenBank/DDBJ whole genome shotgun (WGS) entry which is preliminary data.</text>
</comment>
<gene>
    <name evidence="2" type="ORF">Tci_931193</name>
</gene>
<proteinExistence type="predicted"/>
<feature type="non-terminal residue" evidence="2">
    <location>
        <position position="1"/>
    </location>
</feature>
<evidence type="ECO:0000256" key="1">
    <source>
        <dbReference type="SAM" id="SignalP"/>
    </source>
</evidence>